<evidence type="ECO:0000313" key="1">
    <source>
        <dbReference type="EMBL" id="GAA1702265.1"/>
    </source>
</evidence>
<evidence type="ECO:0000313" key="2">
    <source>
        <dbReference type="Proteomes" id="UP001500383"/>
    </source>
</evidence>
<keyword evidence="2" id="KW-1185">Reference proteome</keyword>
<comment type="caution">
    <text evidence="1">The sequence shown here is derived from an EMBL/GenBank/DDBJ whole genome shotgun (WGS) entry which is preliminary data.</text>
</comment>
<proteinExistence type="predicted"/>
<sequence>MPAGSHLQVSGLELPDGRELDLDARASAICWRPAGALRIAAVSAGPTVPTVDRGRTTS</sequence>
<reference evidence="1 2" key="1">
    <citation type="journal article" date="2019" name="Int. J. Syst. Evol. Microbiol.">
        <title>The Global Catalogue of Microorganisms (GCM) 10K type strain sequencing project: providing services to taxonomists for standard genome sequencing and annotation.</title>
        <authorList>
            <consortium name="The Broad Institute Genomics Platform"/>
            <consortium name="The Broad Institute Genome Sequencing Center for Infectious Disease"/>
            <person name="Wu L."/>
            <person name="Ma J."/>
        </authorList>
    </citation>
    <scope>NUCLEOTIDE SEQUENCE [LARGE SCALE GENOMIC DNA]</scope>
    <source>
        <strain evidence="1 2">JCM 16002</strain>
    </source>
</reference>
<protein>
    <submittedName>
        <fullName evidence="1">Uncharacterized protein</fullName>
    </submittedName>
</protein>
<name>A0ABN2ID60_9ACTN</name>
<gene>
    <name evidence="1" type="ORF">GCM10009831_09300</name>
</gene>
<accession>A0ABN2ID60</accession>
<dbReference type="EMBL" id="BAAAQG010000003">
    <property type="protein sequence ID" value="GAA1702265.1"/>
    <property type="molecule type" value="Genomic_DNA"/>
</dbReference>
<dbReference type="Proteomes" id="UP001500383">
    <property type="component" value="Unassembled WGS sequence"/>
</dbReference>
<organism evidence="1 2">
    <name type="scientific">Dietzia cercidiphylli</name>
    <dbReference type="NCBI Taxonomy" id="498199"/>
    <lineage>
        <taxon>Bacteria</taxon>
        <taxon>Bacillati</taxon>
        <taxon>Actinomycetota</taxon>
        <taxon>Actinomycetes</taxon>
        <taxon>Mycobacteriales</taxon>
        <taxon>Dietziaceae</taxon>
        <taxon>Dietzia</taxon>
    </lineage>
</organism>